<dbReference type="AlphaFoldDB" id="A0A4Z2FU22"/>
<proteinExistence type="predicted"/>
<evidence type="ECO:0000313" key="3">
    <source>
        <dbReference type="Proteomes" id="UP000314294"/>
    </source>
</evidence>
<keyword evidence="3" id="KW-1185">Reference proteome</keyword>
<accession>A0A4Z2FU22</accession>
<sequence length="83" mass="9495">MPSESNYQFLEISGICFVSQHRRGRGRRSVGSVLPWSLNVVKPDDIMQVHQQRPVHRGLDPDPVETSPPWTRPRSSRDQSTVD</sequence>
<protein>
    <submittedName>
        <fullName evidence="2">Uncharacterized protein</fullName>
    </submittedName>
</protein>
<evidence type="ECO:0000256" key="1">
    <source>
        <dbReference type="SAM" id="MobiDB-lite"/>
    </source>
</evidence>
<dbReference type="Proteomes" id="UP000314294">
    <property type="component" value="Unassembled WGS sequence"/>
</dbReference>
<comment type="caution">
    <text evidence="2">The sequence shown here is derived from an EMBL/GenBank/DDBJ whole genome shotgun (WGS) entry which is preliminary data.</text>
</comment>
<evidence type="ECO:0000313" key="2">
    <source>
        <dbReference type="EMBL" id="TNN44224.1"/>
    </source>
</evidence>
<dbReference type="EMBL" id="SRLO01000917">
    <property type="protein sequence ID" value="TNN44224.1"/>
    <property type="molecule type" value="Genomic_DNA"/>
</dbReference>
<name>A0A4Z2FU22_9TELE</name>
<gene>
    <name evidence="2" type="ORF">EYF80_045599</name>
</gene>
<feature type="region of interest" description="Disordered" evidence="1">
    <location>
        <begin position="50"/>
        <end position="83"/>
    </location>
</feature>
<organism evidence="2 3">
    <name type="scientific">Liparis tanakae</name>
    <name type="common">Tanaka's snailfish</name>
    <dbReference type="NCBI Taxonomy" id="230148"/>
    <lineage>
        <taxon>Eukaryota</taxon>
        <taxon>Metazoa</taxon>
        <taxon>Chordata</taxon>
        <taxon>Craniata</taxon>
        <taxon>Vertebrata</taxon>
        <taxon>Euteleostomi</taxon>
        <taxon>Actinopterygii</taxon>
        <taxon>Neopterygii</taxon>
        <taxon>Teleostei</taxon>
        <taxon>Neoteleostei</taxon>
        <taxon>Acanthomorphata</taxon>
        <taxon>Eupercaria</taxon>
        <taxon>Perciformes</taxon>
        <taxon>Cottioidei</taxon>
        <taxon>Cottales</taxon>
        <taxon>Liparidae</taxon>
        <taxon>Liparis</taxon>
    </lineage>
</organism>
<reference evidence="2 3" key="1">
    <citation type="submission" date="2019-03" db="EMBL/GenBank/DDBJ databases">
        <title>First draft genome of Liparis tanakae, snailfish: a comprehensive survey of snailfish specific genes.</title>
        <authorList>
            <person name="Kim W."/>
            <person name="Song I."/>
            <person name="Jeong J.-H."/>
            <person name="Kim D."/>
            <person name="Kim S."/>
            <person name="Ryu S."/>
            <person name="Song J.Y."/>
            <person name="Lee S.K."/>
        </authorList>
    </citation>
    <scope>NUCLEOTIDE SEQUENCE [LARGE SCALE GENOMIC DNA]</scope>
    <source>
        <tissue evidence="2">Muscle</tissue>
    </source>
</reference>